<sequence>MAAAAQRTPPPPPPPSPPPPSLSPPPLPPHTAALAAAVPSAAGHGPLLPAAAATAPAPAAADATTGADAPAPPAAGLAAAAAAAPPPPRPPPATPSRRRPLTVAYMCNAKKQAAFFSDLAAAAPAHGITLVPVGLDATGTTTTATTTAMAAAAAAAAAASAAAAAAAEGGRGGYDATLHKRTDDMALRLRGCAAGPLSPRPSALRAGKAADSDPCPASPAVLLEPPCPPPPPMLLCDAKGEAGDAAVAVGVADAATEAAEAAAAAAAATARVAALTAWVATPTAGVVVDPLPGVWRLLDRFALSAAVDAALRRLPPATRSRFVRLPWASAAAVLGMGAPTVAAAAATASAATGPRASDTCGGYCGDAKRSSSPPHANGGDDDVGGVAATAATASAAATSPPDVVALRQGPLILKRREACGSAPSHEMATAGCVACAAAAVGARFGGPAGAADVAVQRWVARHGRRLWKVYAVGGEALAVQCRASIGAGTLPVGAPQRDRPARGGSCASCGVGWRYYDEADMAAMKRAKPPPAAATANGGGGGGRGGGGGGGGGDGDSSNNGIAVGARTGGGGGGGKEDADDDDNDGDADGGGAGAMRTPLDTPTAATLVAVLCAELRLSLLGVDVVADAASGALSVVDVNYFPGFKGVRGVHDALLRHVRVVVEKAEGEGEGGGW</sequence>
<protein>
    <submittedName>
        <fullName evidence="1">Uncharacterized protein</fullName>
    </submittedName>
</protein>
<evidence type="ECO:0000313" key="2">
    <source>
        <dbReference type="Proteomes" id="UP000798662"/>
    </source>
</evidence>
<name>A0ACC3BXY2_PYRYE</name>
<dbReference type="EMBL" id="CM020619">
    <property type="protein sequence ID" value="KAK1862800.1"/>
    <property type="molecule type" value="Genomic_DNA"/>
</dbReference>
<accession>A0ACC3BXY2</accession>
<organism evidence="1 2">
    <name type="scientific">Pyropia yezoensis</name>
    <name type="common">Susabi-nori</name>
    <name type="synonym">Porphyra yezoensis</name>
    <dbReference type="NCBI Taxonomy" id="2788"/>
    <lineage>
        <taxon>Eukaryota</taxon>
        <taxon>Rhodophyta</taxon>
        <taxon>Bangiophyceae</taxon>
        <taxon>Bangiales</taxon>
        <taxon>Bangiaceae</taxon>
        <taxon>Pyropia</taxon>
    </lineage>
</organism>
<keyword evidence="2" id="KW-1185">Reference proteome</keyword>
<comment type="caution">
    <text evidence="1">The sequence shown here is derived from an EMBL/GenBank/DDBJ whole genome shotgun (WGS) entry which is preliminary data.</text>
</comment>
<proteinExistence type="predicted"/>
<reference evidence="1" key="1">
    <citation type="submission" date="2019-11" db="EMBL/GenBank/DDBJ databases">
        <title>Nori genome reveals adaptations in red seaweeds to the harsh intertidal environment.</title>
        <authorList>
            <person name="Wang D."/>
            <person name="Mao Y."/>
        </authorList>
    </citation>
    <scope>NUCLEOTIDE SEQUENCE</scope>
    <source>
        <tissue evidence="1">Gametophyte</tissue>
    </source>
</reference>
<dbReference type="Proteomes" id="UP000798662">
    <property type="component" value="Chromosome 2"/>
</dbReference>
<evidence type="ECO:0000313" key="1">
    <source>
        <dbReference type="EMBL" id="KAK1862800.1"/>
    </source>
</evidence>
<gene>
    <name evidence="1" type="ORF">I4F81_005367</name>
</gene>